<feature type="compositionally biased region" description="Basic and acidic residues" evidence="1">
    <location>
        <begin position="443"/>
        <end position="460"/>
    </location>
</feature>
<evidence type="ECO:0000313" key="3">
    <source>
        <dbReference type="Proteomes" id="UP000254866"/>
    </source>
</evidence>
<feature type="compositionally biased region" description="Basic and acidic residues" evidence="1">
    <location>
        <begin position="268"/>
        <end position="277"/>
    </location>
</feature>
<feature type="region of interest" description="Disordered" evidence="1">
    <location>
        <begin position="680"/>
        <end position="750"/>
    </location>
</feature>
<feature type="compositionally biased region" description="Polar residues" evidence="1">
    <location>
        <begin position="278"/>
        <end position="299"/>
    </location>
</feature>
<feature type="region of interest" description="Disordered" evidence="1">
    <location>
        <begin position="556"/>
        <end position="585"/>
    </location>
</feature>
<dbReference type="RefSeq" id="XP_031870515.1">
    <property type="nucleotide sequence ID" value="XM_032013915.1"/>
</dbReference>
<comment type="caution">
    <text evidence="2">The sequence shown here is derived from an EMBL/GenBank/DDBJ whole genome shotgun (WGS) entry which is preliminary data.</text>
</comment>
<reference evidence="2 3" key="1">
    <citation type="journal article" date="2018" name="IMA Fungus">
        <title>IMA Genome-F 9: Draft genome sequence of Annulohypoxylon stygium, Aspergillus mulundensis, Berkeleyomyces basicola (syn. Thielaviopsis basicola), Ceratocystis smalleyi, two Cercospora beticola strains, Coleophoma cylindrospora, Fusarium fracticaudum, Phialophora cf. hyalina, and Morchella septimelata.</title>
        <authorList>
            <person name="Wingfield B.D."/>
            <person name="Bills G.F."/>
            <person name="Dong Y."/>
            <person name="Huang W."/>
            <person name="Nel W.J."/>
            <person name="Swalarsk-Parry B.S."/>
            <person name="Vaghefi N."/>
            <person name="Wilken P.M."/>
            <person name="An Z."/>
            <person name="de Beer Z.W."/>
            <person name="De Vos L."/>
            <person name="Chen L."/>
            <person name="Duong T.A."/>
            <person name="Gao Y."/>
            <person name="Hammerbacher A."/>
            <person name="Kikkert J.R."/>
            <person name="Li Y."/>
            <person name="Li H."/>
            <person name="Li K."/>
            <person name="Li Q."/>
            <person name="Liu X."/>
            <person name="Ma X."/>
            <person name="Naidoo K."/>
            <person name="Pethybridge S.J."/>
            <person name="Sun J."/>
            <person name="Steenkamp E.T."/>
            <person name="van der Nest M.A."/>
            <person name="van Wyk S."/>
            <person name="Wingfield M.J."/>
            <person name="Xiong C."/>
            <person name="Yue Q."/>
            <person name="Zhang X."/>
        </authorList>
    </citation>
    <scope>NUCLEOTIDE SEQUENCE [LARGE SCALE GENOMIC DNA]</scope>
    <source>
        <strain evidence="2 3">BP 5553</strain>
    </source>
</reference>
<proteinExistence type="predicted"/>
<dbReference type="Proteomes" id="UP000254866">
    <property type="component" value="Unassembled WGS sequence"/>
</dbReference>
<organism evidence="2 3">
    <name type="scientific">Venustampulla echinocandica</name>
    <dbReference type="NCBI Taxonomy" id="2656787"/>
    <lineage>
        <taxon>Eukaryota</taxon>
        <taxon>Fungi</taxon>
        <taxon>Dikarya</taxon>
        <taxon>Ascomycota</taxon>
        <taxon>Pezizomycotina</taxon>
        <taxon>Leotiomycetes</taxon>
        <taxon>Helotiales</taxon>
        <taxon>Pleuroascaceae</taxon>
        <taxon>Venustampulla</taxon>
    </lineage>
</organism>
<feature type="region of interest" description="Disordered" evidence="1">
    <location>
        <begin position="72"/>
        <end position="148"/>
    </location>
</feature>
<keyword evidence="3" id="KW-1185">Reference proteome</keyword>
<dbReference type="OrthoDB" id="5367584at2759"/>
<evidence type="ECO:0000313" key="2">
    <source>
        <dbReference type="EMBL" id="RDL37859.1"/>
    </source>
</evidence>
<evidence type="ECO:0000256" key="1">
    <source>
        <dbReference type="SAM" id="MobiDB-lite"/>
    </source>
</evidence>
<dbReference type="AlphaFoldDB" id="A0A370TQR0"/>
<feature type="compositionally biased region" description="Basic and acidic residues" evidence="1">
    <location>
        <begin position="110"/>
        <end position="120"/>
    </location>
</feature>
<dbReference type="InterPro" id="IPR024312">
    <property type="entry name" value="TACC_fungi"/>
</dbReference>
<dbReference type="STRING" id="2656787.A0A370TQR0"/>
<accession>A0A370TQR0</accession>
<sequence length="750" mass="82203">MIRGVWNQVSSTIGMASPLSERGDTALNTNAPLDASQKDGYEVTCYTTKTYVDNESDGLPSSPFVANIADPAGVENVSPSKMSRSKTRSPIERDPLSPLKPLKSRTSPTSKDESPRKLSDQMRSARKLSSPEKRFPVRPSMSPEKQPVAVERKLSIEVALAENDGLTKAIEILEDGDSENEERLTDGNLTFLGPGGPSPSCDEATNMDDSTFSTFSAIPDMTTFAKVGRSPTKYSDAGPTPRRNQVYTPATARRPMNNHSPSPTPRGHRFEQDRDDGNTTNLLDFTEQFNNFSSYSRQSPSKHSRQSPLKNTTIPDMPWGSTPALNRSNMSNLLDFDIPPAPTPRSMPSITPRELESLKSGFLSEISSLKASLSGKEAEVNSLKTAVGDAENRVGESLEQVREERSLKEQLAAEKEEWERRGREMEAVLRNVKDEILHGERDRDDLEGRLEESERRREAAEVMAQEAESKLAAVKTGKAPPTSEHSDTKPGECVCGGRAVEIAVEKVSRELHTLYKDKHETKVAALKKSYERRWEKKIKELESQIGDLAKENDELRQGRDATMTKVEPKDPHEVTEDLKKQAAKDAKSKELEAELEGLNQVVKSVKQDNSHLRRLLDEERVEKGKLVAAVDEMIPVVAAFDDMLAEMNAAPSNQQPSIPSQPLTQPGVVENLRGSISRASGLRAPTSVSTLASGESRIGRGGFGAPAGHNQERASRSGSAHGSRPGSGLGYRSGIMSSIERMGSHKGRGE</sequence>
<feature type="region of interest" description="Disordered" evidence="1">
    <location>
        <begin position="228"/>
        <end position="326"/>
    </location>
</feature>
<gene>
    <name evidence="2" type="ORF">BP5553_05292</name>
</gene>
<feature type="region of interest" description="Disordered" evidence="1">
    <location>
        <begin position="443"/>
        <end position="494"/>
    </location>
</feature>
<protein>
    <submittedName>
        <fullName evidence="2">Uncharacterized protein</fullName>
    </submittedName>
</protein>
<dbReference type="GeneID" id="43598141"/>
<feature type="compositionally biased region" description="Basic and acidic residues" evidence="1">
    <location>
        <begin position="566"/>
        <end position="585"/>
    </location>
</feature>
<dbReference type="Pfam" id="PF12709">
    <property type="entry name" value="Fungal_TACC"/>
    <property type="match status" value="1"/>
</dbReference>
<name>A0A370TQR0_9HELO</name>
<dbReference type="PANTHER" id="PTHR18937">
    <property type="entry name" value="STRUCTURAL MAINTENANCE OF CHROMOSOMES SMC FAMILY MEMBER"/>
    <property type="match status" value="1"/>
</dbReference>
<dbReference type="EMBL" id="NPIC01000003">
    <property type="protein sequence ID" value="RDL37859.1"/>
    <property type="molecule type" value="Genomic_DNA"/>
</dbReference>